<proteinExistence type="predicted"/>
<name>A0A139AQK4_GONPJ</name>
<dbReference type="AlphaFoldDB" id="A0A139AQK4"/>
<dbReference type="Proteomes" id="UP000070544">
    <property type="component" value="Unassembled WGS sequence"/>
</dbReference>
<accession>A0A139AQK4</accession>
<evidence type="ECO:0000313" key="1">
    <source>
        <dbReference type="EMBL" id="KXS19041.1"/>
    </source>
</evidence>
<reference evidence="1 2" key="1">
    <citation type="journal article" date="2015" name="Genome Biol. Evol.">
        <title>Phylogenomic analyses indicate that early fungi evolved digesting cell walls of algal ancestors of land plants.</title>
        <authorList>
            <person name="Chang Y."/>
            <person name="Wang S."/>
            <person name="Sekimoto S."/>
            <person name="Aerts A.L."/>
            <person name="Choi C."/>
            <person name="Clum A."/>
            <person name="LaButti K.M."/>
            <person name="Lindquist E.A."/>
            <person name="Yee Ngan C."/>
            <person name="Ohm R.A."/>
            <person name="Salamov A.A."/>
            <person name="Grigoriev I.V."/>
            <person name="Spatafora J.W."/>
            <person name="Berbee M.L."/>
        </authorList>
    </citation>
    <scope>NUCLEOTIDE SEQUENCE [LARGE SCALE GENOMIC DNA]</scope>
    <source>
        <strain evidence="1 2">JEL478</strain>
    </source>
</reference>
<evidence type="ECO:0000313" key="2">
    <source>
        <dbReference type="Proteomes" id="UP000070544"/>
    </source>
</evidence>
<protein>
    <submittedName>
        <fullName evidence="1">Uncharacterized protein</fullName>
    </submittedName>
</protein>
<dbReference type="EMBL" id="KQ965740">
    <property type="protein sequence ID" value="KXS19041.1"/>
    <property type="molecule type" value="Genomic_DNA"/>
</dbReference>
<organism evidence="1 2">
    <name type="scientific">Gonapodya prolifera (strain JEL478)</name>
    <name type="common">Monoblepharis prolifera</name>
    <dbReference type="NCBI Taxonomy" id="1344416"/>
    <lineage>
        <taxon>Eukaryota</taxon>
        <taxon>Fungi</taxon>
        <taxon>Fungi incertae sedis</taxon>
        <taxon>Chytridiomycota</taxon>
        <taxon>Chytridiomycota incertae sedis</taxon>
        <taxon>Monoblepharidomycetes</taxon>
        <taxon>Monoblepharidales</taxon>
        <taxon>Gonapodyaceae</taxon>
        <taxon>Gonapodya</taxon>
    </lineage>
</organism>
<gene>
    <name evidence="1" type="ORF">M427DRAFT_181666</name>
</gene>
<sequence length="151" mass="17303">MATQCWQRTCSVLPLEERWCRLRFAKPNVLFEGVARRRSNEAVRRSAFEFVPAEVLRSQIDRLMSVSKRDCCGFVRVRSFRNGAEAATSNSLLPSCRIHQPLHRVVGKLHKHSSDNHHSAHSVEIWASRQLREESIDVVCAGETQKRAKAH</sequence>
<keyword evidence="2" id="KW-1185">Reference proteome</keyword>